<evidence type="ECO:0000256" key="2">
    <source>
        <dbReference type="ARBA" id="ARBA00005992"/>
    </source>
</evidence>
<dbReference type="GO" id="GO:0004180">
    <property type="term" value="F:carboxypeptidase activity"/>
    <property type="evidence" value="ECO:0007669"/>
    <property type="project" value="UniProtKB-ARBA"/>
</dbReference>
<dbReference type="AlphaFoldDB" id="A0A979G7Z9"/>
<dbReference type="GO" id="GO:0016740">
    <property type="term" value="F:transferase activity"/>
    <property type="evidence" value="ECO:0007669"/>
    <property type="project" value="UniProtKB-KW"/>
</dbReference>
<feature type="active site" description="Proton donor/acceptor" evidence="7">
    <location>
        <position position="387"/>
    </location>
</feature>
<dbReference type="SUPFAM" id="SSF141523">
    <property type="entry name" value="L,D-transpeptidase catalytic domain-like"/>
    <property type="match status" value="1"/>
</dbReference>
<comment type="pathway">
    <text evidence="1 7">Cell wall biogenesis; peptidoglycan biosynthesis.</text>
</comment>
<reference evidence="10" key="1">
    <citation type="submission" date="2009-08" db="EMBL/GenBank/DDBJ databases">
        <title>The complete genome of Chitinophaga pinensis DSM 2588.</title>
        <authorList>
            <consortium name="US DOE Joint Genome Institute (JGI-PGF)"/>
            <person name="Lucas S."/>
            <person name="Copeland A."/>
            <person name="Lapidus A."/>
            <person name="Glavina del Rio T."/>
            <person name="Dalin E."/>
            <person name="Tice H."/>
            <person name="Bruce D."/>
            <person name="Goodwin L."/>
            <person name="Pitluck S."/>
            <person name="Kyrpides N."/>
            <person name="Mavromatis K."/>
            <person name="Ivanova N."/>
            <person name="Mikhailova N."/>
            <person name="Sims D."/>
            <person name="Meinche L."/>
            <person name="Brettin T."/>
            <person name="Detter J.C."/>
            <person name="Han C."/>
            <person name="Larimer F."/>
            <person name="Land M."/>
            <person name="Hauser L."/>
            <person name="Markowitz V."/>
            <person name="Cheng J.-F."/>
            <person name="Hugenholtz P."/>
            <person name="Woyke T."/>
            <person name="Wu D."/>
            <person name="Spring S."/>
            <person name="Klenk H.-P."/>
            <person name="Eisen J.A."/>
        </authorList>
    </citation>
    <scope>NUCLEOTIDE SEQUENCE [LARGE SCALE GENOMIC DNA]</scope>
    <source>
        <strain evidence="10">ATCC 43595 / DSM 2588 / LMG 13176 / NBRC 15968 / NCIMB 11800 / UQM 2034</strain>
    </source>
</reference>
<dbReference type="GO" id="GO:0009252">
    <property type="term" value="P:peptidoglycan biosynthetic process"/>
    <property type="evidence" value="ECO:0007669"/>
    <property type="project" value="UniProtKB-KW"/>
</dbReference>
<dbReference type="InterPro" id="IPR005490">
    <property type="entry name" value="LD_TPept_cat_dom"/>
</dbReference>
<evidence type="ECO:0000256" key="3">
    <source>
        <dbReference type="ARBA" id="ARBA00022679"/>
    </source>
</evidence>
<evidence type="ECO:0000256" key="1">
    <source>
        <dbReference type="ARBA" id="ARBA00004752"/>
    </source>
</evidence>
<dbReference type="Pfam" id="PF03734">
    <property type="entry name" value="YkuD"/>
    <property type="match status" value="1"/>
</dbReference>
<keyword evidence="6 7" id="KW-0961">Cell wall biogenesis/degradation</keyword>
<feature type="active site" description="Nucleophile" evidence="7">
    <location>
        <position position="406"/>
    </location>
</feature>
<protein>
    <submittedName>
        <fullName evidence="9">ErfK/YbiS/YcfS/YnhG family protein</fullName>
    </submittedName>
</protein>
<keyword evidence="4 7" id="KW-0133">Cell shape</keyword>
<dbReference type="GO" id="GO:0008360">
    <property type="term" value="P:regulation of cell shape"/>
    <property type="evidence" value="ECO:0007669"/>
    <property type="project" value="UniProtKB-UniRule"/>
</dbReference>
<dbReference type="Proteomes" id="UP000002215">
    <property type="component" value="Chromosome"/>
</dbReference>
<evidence type="ECO:0000256" key="5">
    <source>
        <dbReference type="ARBA" id="ARBA00022984"/>
    </source>
</evidence>
<organism evidence="9 10">
    <name type="scientific">Chitinophaga pinensis (strain ATCC 43595 / DSM 2588 / LMG 13176 / NBRC 15968 / NCIMB 11800 / UQM 2034)</name>
    <dbReference type="NCBI Taxonomy" id="485918"/>
    <lineage>
        <taxon>Bacteria</taxon>
        <taxon>Pseudomonadati</taxon>
        <taxon>Bacteroidota</taxon>
        <taxon>Chitinophagia</taxon>
        <taxon>Chitinophagales</taxon>
        <taxon>Chitinophagaceae</taxon>
        <taxon>Chitinophaga</taxon>
    </lineage>
</organism>
<accession>A0A979G7Z9</accession>
<evidence type="ECO:0000313" key="10">
    <source>
        <dbReference type="Proteomes" id="UP000002215"/>
    </source>
</evidence>
<sequence>MRKIAYLIILMMMYANAGRAAEKMYWLPADCSQNRQQLFSYFKQAALLGLEQRDYAFALVQQLQSGYMPTDSLMTDRALTQAAIAFFTDVAYGPAITRIGYDGLKYVPDCLDIPTLLYSALANNNFNKLLEKVEPSAPQYNALKSMIAFYNDRLQRQDYHPVKITSETADSSNHPLIDKLYQLGFLDAPDYTAHEDTLRIKIRAAEYMFEFLEDGALRQGVIEELNVSLEKRLSELKHAINTFRWLNCLRKYQYVVVVDIPAAELFVYLGDSTMLNSRVIVGKAKTPSSPLASRIDEVILFPYWTVPHNIAVKELLPGIKGAPSIYLEAGNYQVLDKSGRILDPQSINWNTLNKHNFPYTLRQMFGCDNSLGIIKLNFFNPYSTYLHDTPARSYFMFNSRYFSHGCIRVEDAIPLAKLLVPAEAPRIDSLSRMKTPPAGSPITIPMKPGIPVIILYEVAWPDANGKVRFFEDVYEKFK</sequence>
<dbReference type="PROSITE" id="PS52029">
    <property type="entry name" value="LD_TPASE"/>
    <property type="match status" value="1"/>
</dbReference>
<feature type="domain" description="L,D-TPase catalytic" evidence="8">
    <location>
        <begin position="254"/>
        <end position="445"/>
    </location>
</feature>
<evidence type="ECO:0000256" key="7">
    <source>
        <dbReference type="PROSITE-ProRule" id="PRU01373"/>
    </source>
</evidence>
<keyword evidence="5 7" id="KW-0573">Peptidoglycan synthesis</keyword>
<evidence type="ECO:0000256" key="6">
    <source>
        <dbReference type="ARBA" id="ARBA00023316"/>
    </source>
</evidence>
<dbReference type="Pfam" id="PF20142">
    <property type="entry name" value="Scaffold"/>
    <property type="match status" value="1"/>
</dbReference>
<dbReference type="GO" id="GO:0071555">
    <property type="term" value="P:cell wall organization"/>
    <property type="evidence" value="ECO:0007669"/>
    <property type="project" value="UniProtKB-UniRule"/>
</dbReference>
<name>A0A979G7Z9_CHIPD</name>
<dbReference type="CDD" id="cd16913">
    <property type="entry name" value="YkuD_like"/>
    <property type="match status" value="1"/>
</dbReference>
<evidence type="ECO:0000256" key="4">
    <source>
        <dbReference type="ARBA" id="ARBA00022960"/>
    </source>
</evidence>
<dbReference type="Gene3D" id="2.40.440.10">
    <property type="entry name" value="L,D-transpeptidase catalytic domain-like"/>
    <property type="match status" value="1"/>
</dbReference>
<dbReference type="KEGG" id="cpi:Cpin_4878"/>
<proteinExistence type="inferred from homology"/>
<gene>
    <name evidence="9" type="ordered locus">Cpin_4878</name>
</gene>
<evidence type="ECO:0000313" key="9">
    <source>
        <dbReference type="EMBL" id="ACU62312.1"/>
    </source>
</evidence>
<dbReference type="PANTHER" id="PTHR41533:SF2">
    <property type="entry name" value="BLR7131 PROTEIN"/>
    <property type="match status" value="1"/>
</dbReference>
<dbReference type="EMBL" id="CP001699">
    <property type="protein sequence ID" value="ACU62312.1"/>
    <property type="molecule type" value="Genomic_DNA"/>
</dbReference>
<dbReference type="InterPro" id="IPR045380">
    <property type="entry name" value="LD_TPept_scaffold_dom"/>
</dbReference>
<dbReference type="InterPro" id="IPR052905">
    <property type="entry name" value="LD-transpeptidase_YkuD-like"/>
</dbReference>
<keyword evidence="3" id="KW-0808">Transferase</keyword>
<dbReference type="InterPro" id="IPR038063">
    <property type="entry name" value="Transpep_catalytic_dom"/>
</dbReference>
<reference evidence="9 10" key="2">
    <citation type="journal article" date="2010" name="Stand. Genomic Sci.">
        <title>Complete genome sequence of Chitinophaga pinensis type strain (UQM 2034).</title>
        <authorList>
            <person name="Glavina Del Rio T."/>
            <person name="Abt B."/>
            <person name="Spring S."/>
            <person name="Lapidus A."/>
            <person name="Nolan M."/>
            <person name="Tice H."/>
            <person name="Copeland A."/>
            <person name="Cheng J.F."/>
            <person name="Chen F."/>
            <person name="Bruce D."/>
            <person name="Goodwin L."/>
            <person name="Pitluck S."/>
            <person name="Ivanova N."/>
            <person name="Mavromatis K."/>
            <person name="Mikhailova N."/>
            <person name="Pati A."/>
            <person name="Chen A."/>
            <person name="Palaniappan K."/>
            <person name="Land M."/>
            <person name="Hauser L."/>
            <person name="Chang Y.J."/>
            <person name="Jeffries C.D."/>
            <person name="Chain P."/>
            <person name="Saunders E."/>
            <person name="Detter J.C."/>
            <person name="Brettin T."/>
            <person name="Rohde M."/>
            <person name="Goker M."/>
            <person name="Bristow J."/>
            <person name="Eisen J.A."/>
            <person name="Markowitz V."/>
            <person name="Hugenholtz P."/>
            <person name="Kyrpides N.C."/>
            <person name="Klenk H.P."/>
            <person name="Lucas S."/>
        </authorList>
    </citation>
    <scope>NUCLEOTIDE SEQUENCE [LARGE SCALE GENOMIC DNA]</scope>
    <source>
        <strain evidence="10">ATCC 43595 / DSM 2588 / LMG 13176 / NBRC 15968 / NCIMB 11800 / UQM 2034</strain>
    </source>
</reference>
<dbReference type="PANTHER" id="PTHR41533">
    <property type="entry name" value="L,D-TRANSPEPTIDASE HI_1667-RELATED"/>
    <property type="match status" value="1"/>
</dbReference>
<evidence type="ECO:0000259" key="8">
    <source>
        <dbReference type="PROSITE" id="PS52029"/>
    </source>
</evidence>
<comment type="similarity">
    <text evidence="2">Belongs to the YkuD family.</text>
</comment>